<keyword evidence="1" id="KW-0472">Membrane</keyword>
<protein>
    <submittedName>
        <fullName evidence="2">Uncharacterized protein</fullName>
    </submittedName>
</protein>
<keyword evidence="1" id="KW-0812">Transmembrane</keyword>
<dbReference type="AlphaFoldDB" id="A0A0A8Z3Y8"/>
<reference evidence="2" key="2">
    <citation type="journal article" date="2015" name="Data Brief">
        <title>Shoot transcriptome of the giant reed, Arundo donax.</title>
        <authorList>
            <person name="Barrero R.A."/>
            <person name="Guerrero F.D."/>
            <person name="Moolhuijzen P."/>
            <person name="Goolsby J.A."/>
            <person name="Tidwell J."/>
            <person name="Bellgard S.E."/>
            <person name="Bellgard M.I."/>
        </authorList>
    </citation>
    <scope>NUCLEOTIDE SEQUENCE</scope>
    <source>
        <tissue evidence="2">Shoot tissue taken approximately 20 cm above the soil surface</tissue>
    </source>
</reference>
<reference evidence="2" key="1">
    <citation type="submission" date="2014-09" db="EMBL/GenBank/DDBJ databases">
        <authorList>
            <person name="Magalhaes I.L.F."/>
            <person name="Oliveira U."/>
            <person name="Santos F.R."/>
            <person name="Vidigal T.H.D.A."/>
            <person name="Brescovit A.D."/>
            <person name="Santos A.J."/>
        </authorList>
    </citation>
    <scope>NUCLEOTIDE SEQUENCE</scope>
    <source>
        <tissue evidence="2">Shoot tissue taken approximately 20 cm above the soil surface</tissue>
    </source>
</reference>
<feature type="transmembrane region" description="Helical" evidence="1">
    <location>
        <begin position="12"/>
        <end position="32"/>
    </location>
</feature>
<keyword evidence="1" id="KW-1133">Transmembrane helix</keyword>
<accession>A0A0A8Z3Y8</accession>
<evidence type="ECO:0000313" key="2">
    <source>
        <dbReference type="EMBL" id="JAD29557.1"/>
    </source>
</evidence>
<organism evidence="2">
    <name type="scientific">Arundo donax</name>
    <name type="common">Giant reed</name>
    <name type="synonym">Donax arundinaceus</name>
    <dbReference type="NCBI Taxonomy" id="35708"/>
    <lineage>
        <taxon>Eukaryota</taxon>
        <taxon>Viridiplantae</taxon>
        <taxon>Streptophyta</taxon>
        <taxon>Embryophyta</taxon>
        <taxon>Tracheophyta</taxon>
        <taxon>Spermatophyta</taxon>
        <taxon>Magnoliopsida</taxon>
        <taxon>Liliopsida</taxon>
        <taxon>Poales</taxon>
        <taxon>Poaceae</taxon>
        <taxon>PACMAD clade</taxon>
        <taxon>Arundinoideae</taxon>
        <taxon>Arundineae</taxon>
        <taxon>Arundo</taxon>
    </lineage>
</organism>
<evidence type="ECO:0000256" key="1">
    <source>
        <dbReference type="SAM" id="Phobius"/>
    </source>
</evidence>
<dbReference type="EMBL" id="GBRH01268338">
    <property type="protein sequence ID" value="JAD29557.1"/>
    <property type="molecule type" value="Transcribed_RNA"/>
</dbReference>
<sequence length="53" mass="6106">MAILFLLDFHGYARFLLILLDVLFFSYIIFTVSQHALSCIRVGLGNYALFCFV</sequence>
<proteinExistence type="predicted"/>
<name>A0A0A8Z3Y8_ARUDO</name>